<dbReference type="Pfam" id="PF00081">
    <property type="entry name" value="Sod_Fe_N"/>
    <property type="match status" value="1"/>
</dbReference>
<dbReference type="SUPFAM" id="SSF46609">
    <property type="entry name" value="Fe,Mn superoxide dismutase (SOD), N-terminal domain"/>
    <property type="match status" value="1"/>
</dbReference>
<name>A0A6I6MJ52_9CAUL</name>
<organism evidence="9 10">
    <name type="scientific">Terricaulis silvestris</name>
    <dbReference type="NCBI Taxonomy" id="2686094"/>
    <lineage>
        <taxon>Bacteria</taxon>
        <taxon>Pseudomonadati</taxon>
        <taxon>Pseudomonadota</taxon>
        <taxon>Alphaproteobacteria</taxon>
        <taxon>Caulobacterales</taxon>
        <taxon>Caulobacteraceae</taxon>
        <taxon>Terricaulis</taxon>
    </lineage>
</organism>
<evidence type="ECO:0000256" key="1">
    <source>
        <dbReference type="ARBA" id="ARBA00008714"/>
    </source>
</evidence>
<dbReference type="InterPro" id="IPR001189">
    <property type="entry name" value="Mn/Fe_SOD"/>
</dbReference>
<comment type="function">
    <text evidence="6">Destroys radicals which are normally produced within the cells and which are toxic to biological systems.</text>
</comment>
<evidence type="ECO:0000256" key="6">
    <source>
        <dbReference type="RuleBase" id="RU000414"/>
    </source>
</evidence>
<evidence type="ECO:0000313" key="10">
    <source>
        <dbReference type="Proteomes" id="UP000431269"/>
    </source>
</evidence>
<gene>
    <name evidence="9" type="primary">sodB</name>
    <name evidence="9" type="ORF">DSM104635_00675</name>
</gene>
<feature type="domain" description="Manganese/iron superoxide dismutase C-terminal" evidence="8">
    <location>
        <begin position="92"/>
        <end position="194"/>
    </location>
</feature>
<keyword evidence="4 6" id="KW-0560">Oxidoreductase</keyword>
<dbReference type="PANTHER" id="PTHR42769:SF3">
    <property type="entry name" value="SUPEROXIDE DISMUTASE [FE] 2, CHLOROPLASTIC"/>
    <property type="match status" value="1"/>
</dbReference>
<reference evidence="10" key="1">
    <citation type="submission" date="2019-12" db="EMBL/GenBank/DDBJ databases">
        <title>Complete genome of Terracaulis silvestris 0127_4.</title>
        <authorList>
            <person name="Vieira S."/>
            <person name="Riedel T."/>
            <person name="Sproer C."/>
            <person name="Pascual J."/>
            <person name="Boedeker C."/>
            <person name="Overmann J."/>
        </authorList>
    </citation>
    <scope>NUCLEOTIDE SEQUENCE [LARGE SCALE GENOMIC DNA]</scope>
    <source>
        <strain evidence="10">0127_4</strain>
    </source>
</reference>
<dbReference type="Proteomes" id="UP000431269">
    <property type="component" value="Chromosome"/>
</dbReference>
<feature type="binding site" evidence="5">
    <location>
        <position position="165"/>
    </location>
    <ligand>
        <name>Mn(2+)</name>
        <dbReference type="ChEBI" id="CHEBI:29035"/>
    </ligand>
</feature>
<evidence type="ECO:0000256" key="2">
    <source>
        <dbReference type="ARBA" id="ARBA00012682"/>
    </source>
</evidence>
<evidence type="ECO:0000256" key="3">
    <source>
        <dbReference type="ARBA" id="ARBA00022723"/>
    </source>
</evidence>
<proteinExistence type="inferred from homology"/>
<keyword evidence="10" id="KW-1185">Reference proteome</keyword>
<accession>A0A6I6MJ52</accession>
<evidence type="ECO:0000259" key="8">
    <source>
        <dbReference type="Pfam" id="PF02777"/>
    </source>
</evidence>
<dbReference type="EC" id="1.15.1.1" evidence="2 6"/>
<evidence type="ECO:0000256" key="5">
    <source>
        <dbReference type="PIRSR" id="PIRSR000349-1"/>
    </source>
</evidence>
<dbReference type="InterPro" id="IPR019831">
    <property type="entry name" value="Mn/Fe_SOD_N"/>
</dbReference>
<dbReference type="Gene3D" id="1.10.287.990">
    <property type="entry name" value="Fe,Mn superoxide dismutase (SOD) domain"/>
    <property type="match status" value="1"/>
</dbReference>
<comment type="similarity">
    <text evidence="1 6">Belongs to the iron/manganese superoxide dismutase family.</text>
</comment>
<evidence type="ECO:0000259" key="7">
    <source>
        <dbReference type="Pfam" id="PF00081"/>
    </source>
</evidence>
<protein>
    <recommendedName>
        <fullName evidence="2 6">Superoxide dismutase</fullName>
        <ecNumber evidence="2 6">1.15.1.1</ecNumber>
    </recommendedName>
</protein>
<dbReference type="PANTHER" id="PTHR42769">
    <property type="entry name" value="SUPEROXIDE DISMUTASE"/>
    <property type="match status" value="1"/>
</dbReference>
<comment type="catalytic activity">
    <reaction evidence="6">
        <text>2 superoxide + 2 H(+) = H2O2 + O2</text>
        <dbReference type="Rhea" id="RHEA:20696"/>
        <dbReference type="ChEBI" id="CHEBI:15378"/>
        <dbReference type="ChEBI" id="CHEBI:15379"/>
        <dbReference type="ChEBI" id="CHEBI:16240"/>
        <dbReference type="ChEBI" id="CHEBI:18421"/>
        <dbReference type="EC" id="1.15.1.1"/>
    </reaction>
</comment>
<evidence type="ECO:0000313" key="9">
    <source>
        <dbReference type="EMBL" id="QGZ93861.1"/>
    </source>
</evidence>
<dbReference type="GO" id="GO:0046872">
    <property type="term" value="F:metal ion binding"/>
    <property type="evidence" value="ECO:0007669"/>
    <property type="project" value="UniProtKB-KW"/>
</dbReference>
<dbReference type="GO" id="GO:0004784">
    <property type="term" value="F:superoxide dismutase activity"/>
    <property type="evidence" value="ECO:0007669"/>
    <property type="project" value="UniProtKB-EC"/>
</dbReference>
<dbReference type="InterPro" id="IPR019832">
    <property type="entry name" value="Mn/Fe_SOD_C"/>
</dbReference>
<feature type="binding site" evidence="5">
    <location>
        <position position="26"/>
    </location>
    <ligand>
        <name>Mn(2+)</name>
        <dbReference type="ChEBI" id="CHEBI:29035"/>
    </ligand>
</feature>
<dbReference type="Pfam" id="PF02777">
    <property type="entry name" value="Sod_Fe_C"/>
    <property type="match status" value="1"/>
</dbReference>
<dbReference type="InterPro" id="IPR036324">
    <property type="entry name" value="Mn/Fe_SOD_N_sf"/>
</dbReference>
<dbReference type="Gene3D" id="3.55.40.20">
    <property type="entry name" value="Iron/manganese superoxide dismutase, C-terminal domain"/>
    <property type="match status" value="1"/>
</dbReference>
<dbReference type="KEGG" id="tsv:DSM104635_00675"/>
<dbReference type="EMBL" id="CP047045">
    <property type="protein sequence ID" value="QGZ93861.1"/>
    <property type="molecule type" value="Genomic_DNA"/>
</dbReference>
<dbReference type="PRINTS" id="PR01703">
    <property type="entry name" value="MNSODISMTASE"/>
</dbReference>
<dbReference type="InterPro" id="IPR036314">
    <property type="entry name" value="SOD_C_sf"/>
</dbReference>
<dbReference type="RefSeq" id="WP_158764847.1">
    <property type="nucleotide sequence ID" value="NZ_CP047045.1"/>
</dbReference>
<feature type="binding site" evidence="5">
    <location>
        <position position="161"/>
    </location>
    <ligand>
        <name>Mn(2+)</name>
        <dbReference type="ChEBI" id="CHEBI:29035"/>
    </ligand>
</feature>
<dbReference type="PROSITE" id="PS00088">
    <property type="entry name" value="SOD_MN"/>
    <property type="match status" value="1"/>
</dbReference>
<keyword evidence="3 5" id="KW-0479">Metal-binding</keyword>
<feature type="binding site" evidence="5">
    <location>
        <position position="77"/>
    </location>
    <ligand>
        <name>Mn(2+)</name>
        <dbReference type="ChEBI" id="CHEBI:29035"/>
    </ligand>
</feature>
<dbReference type="PIRSF" id="PIRSF000349">
    <property type="entry name" value="SODismutase"/>
    <property type="match status" value="1"/>
</dbReference>
<dbReference type="SUPFAM" id="SSF54719">
    <property type="entry name" value="Fe,Mn superoxide dismutase (SOD), C-terminal domain"/>
    <property type="match status" value="1"/>
</dbReference>
<feature type="domain" description="Manganese/iron superoxide dismutase N-terminal" evidence="7">
    <location>
        <begin position="2"/>
        <end position="84"/>
    </location>
</feature>
<dbReference type="AlphaFoldDB" id="A0A6I6MJ52"/>
<sequence>MFKLPPLPFAADALEPAMSRDTLNTHHGKHHAAYIKKMNAALEGRGDAPDTLEDVVRLAVREKNAKLFNNAAQAWNHAFFWASLTPQTQSGPQGELLAAIEKIFTSVDKFREEAKIKGENHFASGWLWLVADATGAVQLQDLHDAQTPIVDPKVTPLLVCDLWEHAYYLDYKNERGKFLDAFLSKLANWHFAEAQYDAARNGGVNAWRFPS</sequence>
<evidence type="ECO:0000256" key="4">
    <source>
        <dbReference type="ARBA" id="ARBA00023002"/>
    </source>
</evidence>
<dbReference type="InterPro" id="IPR019833">
    <property type="entry name" value="Mn/Fe_SOD_BS"/>
</dbReference>